<proteinExistence type="predicted"/>
<keyword evidence="2" id="KW-1185">Reference proteome</keyword>
<protein>
    <submittedName>
        <fullName evidence="1">Uncharacterized protein</fullName>
    </submittedName>
</protein>
<organism evidence="1 2">
    <name type="scientific">Edaphochlamys debaryana</name>
    <dbReference type="NCBI Taxonomy" id="47281"/>
    <lineage>
        <taxon>Eukaryota</taxon>
        <taxon>Viridiplantae</taxon>
        <taxon>Chlorophyta</taxon>
        <taxon>core chlorophytes</taxon>
        <taxon>Chlorophyceae</taxon>
        <taxon>CS clade</taxon>
        <taxon>Chlamydomonadales</taxon>
        <taxon>Chlamydomonadales incertae sedis</taxon>
        <taxon>Edaphochlamys</taxon>
    </lineage>
</organism>
<dbReference type="EMBL" id="JAEHOE010000046">
    <property type="protein sequence ID" value="KAG2492198.1"/>
    <property type="molecule type" value="Genomic_DNA"/>
</dbReference>
<sequence length="299" mass="30956">MFCPFETAEVAHFVLLFVRATLRAQPLHAHSQQLAAAAAALEPCGGGPGSADAAAAAAAVQQGRAALDYFLENTCVLYKALLGDSDIAGLSCGSPELAAKVAAARSQRREEWWRLAAGALAYGGEFLQYEEYGTDPEVVAWELCQLVTEPLLELWPNGRRDLDALRAEPPAEVAAALVGGLLQAVTALVGSSGTGALSVGSQRVACALEASNALFLTPLLVYGDSESAAAFLGVLGSARSDRHGQARAPSPAPQPCPALRVEAAEAAEHMQPPASAVGVVGPWGMRCGAATGQSWRGRR</sequence>
<name>A0A835XXU2_9CHLO</name>
<accession>A0A835XXU2</accession>
<dbReference type="Proteomes" id="UP000612055">
    <property type="component" value="Unassembled WGS sequence"/>
</dbReference>
<evidence type="ECO:0000313" key="1">
    <source>
        <dbReference type="EMBL" id="KAG2492198.1"/>
    </source>
</evidence>
<comment type="caution">
    <text evidence="1">The sequence shown here is derived from an EMBL/GenBank/DDBJ whole genome shotgun (WGS) entry which is preliminary data.</text>
</comment>
<dbReference type="AlphaFoldDB" id="A0A835XXU2"/>
<evidence type="ECO:0000313" key="2">
    <source>
        <dbReference type="Proteomes" id="UP000612055"/>
    </source>
</evidence>
<reference evidence="1" key="1">
    <citation type="journal article" date="2020" name="bioRxiv">
        <title>Comparative genomics of Chlamydomonas.</title>
        <authorList>
            <person name="Craig R.J."/>
            <person name="Hasan A.R."/>
            <person name="Ness R.W."/>
            <person name="Keightley P.D."/>
        </authorList>
    </citation>
    <scope>NUCLEOTIDE SEQUENCE</scope>
    <source>
        <strain evidence="1">CCAP 11/70</strain>
    </source>
</reference>
<gene>
    <name evidence="1" type="ORF">HYH03_009445</name>
</gene>